<dbReference type="GO" id="GO:0015562">
    <property type="term" value="F:efflux transmembrane transporter activity"/>
    <property type="evidence" value="ECO:0007669"/>
    <property type="project" value="TreeGrafter"/>
</dbReference>
<dbReference type="SUPFAM" id="SSF111369">
    <property type="entry name" value="HlyD-like secretion proteins"/>
    <property type="match status" value="1"/>
</dbReference>
<dbReference type="RefSeq" id="WP_014159695.1">
    <property type="nucleotide sequence ID" value="NC_016147.2"/>
</dbReference>
<protein>
    <submittedName>
        <fullName evidence="5">Efflux transporter, RND family, MFP subunit</fullName>
    </submittedName>
</protein>
<organism evidence="5 6">
    <name type="scientific">Pseudoxanthomonas spadix (strain BD-a59)</name>
    <dbReference type="NCBI Taxonomy" id="1045855"/>
    <lineage>
        <taxon>Bacteria</taxon>
        <taxon>Pseudomonadati</taxon>
        <taxon>Pseudomonadota</taxon>
        <taxon>Gammaproteobacteria</taxon>
        <taxon>Lysobacterales</taxon>
        <taxon>Lysobacteraceae</taxon>
        <taxon>Pseudoxanthomonas</taxon>
    </lineage>
</organism>
<name>G7UP98_PSEUP</name>
<keyword evidence="6" id="KW-1185">Reference proteome</keyword>
<dbReference type="InterPro" id="IPR006143">
    <property type="entry name" value="RND_pump_MFP"/>
</dbReference>
<dbReference type="Gene3D" id="2.40.50.100">
    <property type="match status" value="1"/>
</dbReference>
<dbReference type="Gene3D" id="2.40.420.20">
    <property type="match status" value="1"/>
</dbReference>
<dbReference type="HOGENOM" id="CLU_018816_1_3_6"/>
<dbReference type="KEGG" id="psd:DSC_04325"/>
<proteinExistence type="inferred from homology"/>
<dbReference type="Pfam" id="PF25989">
    <property type="entry name" value="YknX_C"/>
    <property type="match status" value="1"/>
</dbReference>
<feature type="domain" description="YknX-like C-terminal permuted SH3-like" evidence="4">
    <location>
        <begin position="289"/>
        <end position="354"/>
    </location>
</feature>
<dbReference type="Pfam" id="PF25917">
    <property type="entry name" value="BSH_RND"/>
    <property type="match status" value="1"/>
</dbReference>
<keyword evidence="2" id="KW-0732">Signal</keyword>
<dbReference type="PANTHER" id="PTHR30469:SF15">
    <property type="entry name" value="HLYD FAMILY OF SECRETION PROTEINS"/>
    <property type="match status" value="1"/>
</dbReference>
<feature type="domain" description="Multidrug resistance protein MdtA-like barrel-sandwich hybrid" evidence="3">
    <location>
        <begin position="79"/>
        <end position="194"/>
    </location>
</feature>
<evidence type="ECO:0000313" key="6">
    <source>
        <dbReference type="Proteomes" id="UP000005870"/>
    </source>
</evidence>
<feature type="chain" id="PRO_5003504222" evidence="2">
    <location>
        <begin position="31"/>
        <end position="358"/>
    </location>
</feature>
<feature type="signal peptide" evidence="2">
    <location>
        <begin position="1"/>
        <end position="30"/>
    </location>
</feature>
<evidence type="ECO:0000259" key="3">
    <source>
        <dbReference type="Pfam" id="PF25917"/>
    </source>
</evidence>
<dbReference type="Proteomes" id="UP000005870">
    <property type="component" value="Chromosome"/>
</dbReference>
<evidence type="ECO:0000259" key="4">
    <source>
        <dbReference type="Pfam" id="PF25989"/>
    </source>
</evidence>
<dbReference type="PANTHER" id="PTHR30469">
    <property type="entry name" value="MULTIDRUG RESISTANCE PROTEIN MDTA"/>
    <property type="match status" value="1"/>
</dbReference>
<dbReference type="InterPro" id="IPR058637">
    <property type="entry name" value="YknX-like_C"/>
</dbReference>
<dbReference type="InterPro" id="IPR058625">
    <property type="entry name" value="MdtA-like_BSH"/>
</dbReference>
<dbReference type="eggNOG" id="COG0845">
    <property type="taxonomic scope" value="Bacteria"/>
</dbReference>
<evidence type="ECO:0000313" key="5">
    <source>
        <dbReference type="EMBL" id="AER55518.1"/>
    </source>
</evidence>
<dbReference type="NCBIfam" id="TIGR01730">
    <property type="entry name" value="RND_mfp"/>
    <property type="match status" value="1"/>
</dbReference>
<dbReference type="GO" id="GO:1990281">
    <property type="term" value="C:efflux pump complex"/>
    <property type="evidence" value="ECO:0007669"/>
    <property type="project" value="TreeGrafter"/>
</dbReference>
<dbReference type="AlphaFoldDB" id="G7UP98"/>
<accession>G7UP98</accession>
<dbReference type="Gene3D" id="1.10.287.470">
    <property type="entry name" value="Helix hairpin bin"/>
    <property type="match status" value="1"/>
</dbReference>
<comment type="similarity">
    <text evidence="1">Belongs to the membrane fusion protein (MFP) (TC 8.A.1) family.</text>
</comment>
<reference evidence="5 6" key="1">
    <citation type="journal article" date="2012" name="J. Bacteriol.">
        <title>Complete Genome Sequence of the BTEX-Degrading Bacterium Pseudoxanthomonas spadix BD-a59.</title>
        <authorList>
            <person name="Lee S.H."/>
            <person name="Jin H.M."/>
            <person name="Lee H.J."/>
            <person name="Kim J.M."/>
            <person name="Jeon C.O."/>
        </authorList>
    </citation>
    <scope>NUCLEOTIDE SEQUENCE [LARGE SCALE GENOMIC DNA]</scope>
    <source>
        <strain evidence="5 6">BD-a59</strain>
    </source>
</reference>
<dbReference type="STRING" id="1045855.DSC_04325"/>
<gene>
    <name evidence="5" type="ordered locus">DSC_04325</name>
</gene>
<dbReference type="PROSITE" id="PS51257">
    <property type="entry name" value="PROKAR_LIPOPROTEIN"/>
    <property type="match status" value="1"/>
</dbReference>
<evidence type="ECO:0000256" key="2">
    <source>
        <dbReference type="SAM" id="SignalP"/>
    </source>
</evidence>
<dbReference type="EMBL" id="CP003093">
    <property type="protein sequence ID" value="AER55518.1"/>
    <property type="molecule type" value="Genomic_DNA"/>
</dbReference>
<evidence type="ECO:0000256" key="1">
    <source>
        <dbReference type="ARBA" id="ARBA00009477"/>
    </source>
</evidence>
<sequence length="358" mass="36792">MMPTRAAPTFRLLPPLLLAALLAGCGGGSADDDAAPPARGVVAVTTMAPRQQVFHDTVEAWGSAIGDPQRARVISLGHGGQLQALKVSTGQRVHRGEPLLVIAPDPAARSTYQQAQSAAQLARSELARTAQMAGQRLATQSQLAAARKALADAEAALAAQRALGGGSAEETVVAPADGVVTAISIGQGERFAANAPLLTFTPDQALVAELGVQPPDGSKLRPGMAVRLHGVYGNAPALDGTLAVIGAAVDPHSHLLPARVSLPAPASATLMAGAPLQATIETRDVTAWAVPRDAVLHDARGDYLFQLDHGKARRVDVTLRSPDGDPVGVLGPLDAKTPVIVQGVYELHDGDAVQESAR</sequence>
<dbReference type="Gene3D" id="2.40.30.170">
    <property type="match status" value="1"/>
</dbReference>